<dbReference type="Proteomes" id="UP000002417">
    <property type="component" value="Chromosome"/>
</dbReference>
<dbReference type="InterPro" id="IPR013229">
    <property type="entry name" value="PEGA"/>
</dbReference>
<dbReference type="STRING" id="78245.Xaut_3745"/>
<evidence type="ECO:0000313" key="3">
    <source>
        <dbReference type="EMBL" id="ABS68970.1"/>
    </source>
</evidence>
<protein>
    <recommendedName>
        <fullName evidence="2">PEGA domain-containing protein</fullName>
    </recommendedName>
</protein>
<accession>A7ILS7</accession>
<dbReference type="HOGENOM" id="CLU_131330_0_0_5"/>
<sequence>MGVGFRATALFGAATLLAGCATVTRGLDSQIQVRSEPAGAEVRTSLSQTCTTPCTLKVSRKDEFSVLISKDGFKPVEVEVKNRIAGEGAAGFAGNVLVGGIVGMGVDAATGATLEHYPNPIDVTLEPLPRHEPAPARKPRQAPRAPTAAPAPAASPSS</sequence>
<dbReference type="eggNOG" id="ENOG5032RN3">
    <property type="taxonomic scope" value="Bacteria"/>
</dbReference>
<proteinExistence type="predicted"/>
<evidence type="ECO:0000313" key="4">
    <source>
        <dbReference type="Proteomes" id="UP000002417"/>
    </source>
</evidence>
<feature type="domain" description="PEGA" evidence="2">
    <location>
        <begin position="30"/>
        <end position="81"/>
    </location>
</feature>
<gene>
    <name evidence="3" type="ordered locus">Xaut_3745</name>
</gene>
<dbReference type="PROSITE" id="PS51257">
    <property type="entry name" value="PROKAR_LIPOPROTEIN"/>
    <property type="match status" value="1"/>
</dbReference>
<dbReference type="KEGG" id="xau:Xaut_3745"/>
<feature type="compositionally biased region" description="Low complexity" evidence="1">
    <location>
        <begin position="142"/>
        <end position="158"/>
    </location>
</feature>
<dbReference type="Pfam" id="PF08308">
    <property type="entry name" value="PEGA"/>
    <property type="match status" value="1"/>
</dbReference>
<dbReference type="AlphaFoldDB" id="A7ILS7"/>
<name>A7ILS7_XANP2</name>
<dbReference type="OrthoDB" id="7428207at2"/>
<evidence type="ECO:0000259" key="2">
    <source>
        <dbReference type="Pfam" id="PF08308"/>
    </source>
</evidence>
<keyword evidence="4" id="KW-1185">Reference proteome</keyword>
<feature type="region of interest" description="Disordered" evidence="1">
    <location>
        <begin position="122"/>
        <end position="158"/>
    </location>
</feature>
<reference evidence="3 4" key="1">
    <citation type="submission" date="2007-07" db="EMBL/GenBank/DDBJ databases">
        <title>Complete sequence of chromosome of Xanthobacter autotrophicus Py2.</title>
        <authorList>
            <consortium name="US DOE Joint Genome Institute"/>
            <person name="Copeland A."/>
            <person name="Lucas S."/>
            <person name="Lapidus A."/>
            <person name="Barry K."/>
            <person name="Glavina del Rio T."/>
            <person name="Hammon N."/>
            <person name="Israni S."/>
            <person name="Dalin E."/>
            <person name="Tice H."/>
            <person name="Pitluck S."/>
            <person name="Sims D."/>
            <person name="Brettin T."/>
            <person name="Bruce D."/>
            <person name="Detter J.C."/>
            <person name="Han C."/>
            <person name="Tapia R."/>
            <person name="Brainard J."/>
            <person name="Schmutz J."/>
            <person name="Larimer F."/>
            <person name="Land M."/>
            <person name="Hauser L."/>
            <person name="Kyrpides N."/>
            <person name="Kim E."/>
            <person name="Ensigns S.A."/>
            <person name="Richardson P."/>
        </authorList>
    </citation>
    <scope>NUCLEOTIDE SEQUENCE [LARGE SCALE GENOMIC DNA]</scope>
    <source>
        <strain evidence="4">ATCC BAA-1158 / Py2</strain>
    </source>
</reference>
<organism evidence="3 4">
    <name type="scientific">Xanthobacter autotrophicus (strain ATCC BAA-1158 / Py2)</name>
    <dbReference type="NCBI Taxonomy" id="78245"/>
    <lineage>
        <taxon>Bacteria</taxon>
        <taxon>Pseudomonadati</taxon>
        <taxon>Pseudomonadota</taxon>
        <taxon>Alphaproteobacteria</taxon>
        <taxon>Hyphomicrobiales</taxon>
        <taxon>Xanthobacteraceae</taxon>
        <taxon>Xanthobacter</taxon>
    </lineage>
</organism>
<evidence type="ECO:0000256" key="1">
    <source>
        <dbReference type="SAM" id="MobiDB-lite"/>
    </source>
</evidence>
<dbReference type="EMBL" id="CP000781">
    <property type="protein sequence ID" value="ABS68970.1"/>
    <property type="molecule type" value="Genomic_DNA"/>
</dbReference>
<dbReference type="PhylomeDB" id="A7ILS7"/>